<feature type="domain" description="SH2" evidence="20">
    <location>
        <begin position="589"/>
        <end position="633"/>
    </location>
</feature>
<feature type="domain" description="PI-PLC Y-box" evidence="24">
    <location>
        <begin position="816"/>
        <end position="927"/>
    </location>
</feature>
<organism evidence="25">
    <name type="scientific">Medioppia subpectinata</name>
    <dbReference type="NCBI Taxonomy" id="1979941"/>
    <lineage>
        <taxon>Eukaryota</taxon>
        <taxon>Metazoa</taxon>
        <taxon>Ecdysozoa</taxon>
        <taxon>Arthropoda</taxon>
        <taxon>Chelicerata</taxon>
        <taxon>Arachnida</taxon>
        <taxon>Acari</taxon>
        <taxon>Acariformes</taxon>
        <taxon>Sarcoptiformes</taxon>
        <taxon>Oribatida</taxon>
        <taxon>Brachypylina</taxon>
        <taxon>Oppioidea</taxon>
        <taxon>Oppiidae</taxon>
        <taxon>Medioppia</taxon>
    </lineage>
</organism>
<dbReference type="EMBL" id="OC855118">
    <property type="protein sequence ID" value="CAD7621273.1"/>
    <property type="molecule type" value="Genomic_DNA"/>
</dbReference>
<dbReference type="Pfam" id="PF23583">
    <property type="entry name" value="EF_HAND_2_PLCG"/>
    <property type="match status" value="1"/>
</dbReference>
<comment type="catalytic activity">
    <reaction evidence="18">
        <text>a 1,2-diacyl-sn-glycero-3-phospho-(1D-myo-inositol-4,5-bisphosphate) + H2O = 1D-myo-inositol 1,4,5-trisphosphate + a 1,2-diacyl-sn-glycerol + H(+)</text>
        <dbReference type="Rhea" id="RHEA:33179"/>
        <dbReference type="ChEBI" id="CHEBI:15377"/>
        <dbReference type="ChEBI" id="CHEBI:15378"/>
        <dbReference type="ChEBI" id="CHEBI:17815"/>
        <dbReference type="ChEBI" id="CHEBI:58456"/>
        <dbReference type="ChEBI" id="CHEBI:203600"/>
        <dbReference type="EC" id="3.1.4.11"/>
    </reaction>
</comment>
<dbReference type="PROSITE" id="PS50008">
    <property type="entry name" value="PIPLC_Y_DOMAIN"/>
    <property type="match status" value="1"/>
</dbReference>
<keyword evidence="19" id="KW-0812">Transmembrane</keyword>
<dbReference type="GO" id="GO:0051209">
    <property type="term" value="P:release of sequestered calcium ion into cytosol"/>
    <property type="evidence" value="ECO:0007669"/>
    <property type="project" value="TreeGrafter"/>
</dbReference>
<dbReference type="InterPro" id="IPR011993">
    <property type="entry name" value="PH-like_dom_sf"/>
</dbReference>
<keyword evidence="8" id="KW-0106">Calcium</keyword>
<feature type="transmembrane region" description="Helical" evidence="19">
    <location>
        <begin position="1264"/>
        <end position="1282"/>
    </location>
</feature>
<dbReference type="PANTHER" id="PTHR10336:SF159">
    <property type="entry name" value="1-PHOSPHATIDYLINOSITOL 4,5-BISPHOSPHATE PHOSPHODIESTERASE GAMMA"/>
    <property type="match status" value="1"/>
</dbReference>
<evidence type="ECO:0000256" key="3">
    <source>
        <dbReference type="ARBA" id="ARBA00012368"/>
    </source>
</evidence>
<dbReference type="InterPro" id="IPR011992">
    <property type="entry name" value="EF-hand-dom_pair"/>
</dbReference>
<name>A0A7R9KE51_9ACAR</name>
<dbReference type="CDD" id="cd08558">
    <property type="entry name" value="PI-PLCc_eukaryota"/>
    <property type="match status" value="1"/>
</dbReference>
<dbReference type="InterPro" id="IPR000909">
    <property type="entry name" value="PLipase_C_PInositol-sp_X_dom"/>
</dbReference>
<dbReference type="EC" id="3.1.4.11" evidence="3 18"/>
<dbReference type="GO" id="GO:0046872">
    <property type="term" value="F:metal ion binding"/>
    <property type="evidence" value="ECO:0007669"/>
    <property type="project" value="UniProtKB-KW"/>
</dbReference>
<evidence type="ECO:0000256" key="4">
    <source>
        <dbReference type="ARBA" id="ARBA00022443"/>
    </source>
</evidence>
<dbReference type="Proteomes" id="UP000759131">
    <property type="component" value="Unassembled WGS sequence"/>
</dbReference>
<dbReference type="Gene3D" id="3.30.505.10">
    <property type="entry name" value="SH2 domain"/>
    <property type="match status" value="2"/>
</dbReference>
<gene>
    <name evidence="25" type="ORF">OSB1V03_LOCUS1745</name>
</gene>
<evidence type="ECO:0000313" key="25">
    <source>
        <dbReference type="EMBL" id="CAD7621273.1"/>
    </source>
</evidence>
<keyword evidence="7 18" id="KW-0378">Hydrolase</keyword>
<dbReference type="InterPro" id="IPR036028">
    <property type="entry name" value="SH3-like_dom_sf"/>
</dbReference>
<keyword evidence="13" id="KW-1015">Disulfide bond</keyword>
<dbReference type="Gene3D" id="3.20.20.190">
    <property type="entry name" value="Phosphatidylinositol (PI) phosphodiesterase"/>
    <property type="match status" value="2"/>
</dbReference>
<evidence type="ECO:0000259" key="20">
    <source>
        <dbReference type="PROSITE" id="PS50001"/>
    </source>
</evidence>
<dbReference type="GO" id="GO:0016042">
    <property type="term" value="P:lipid catabolic process"/>
    <property type="evidence" value="ECO:0007669"/>
    <property type="project" value="UniProtKB-KW"/>
</dbReference>
<feature type="transmembrane region" description="Helical" evidence="19">
    <location>
        <begin position="1214"/>
        <end position="1237"/>
    </location>
</feature>
<dbReference type="Pfam" id="PF00388">
    <property type="entry name" value="PI-PLC-X"/>
    <property type="match status" value="1"/>
</dbReference>
<dbReference type="PROSITE" id="PS50007">
    <property type="entry name" value="PIPLC_X_DOMAIN"/>
    <property type="match status" value="1"/>
</dbReference>
<dbReference type="InterPro" id="IPR001711">
    <property type="entry name" value="PLipase_C_Pinositol-sp_Y"/>
</dbReference>
<evidence type="ECO:0000259" key="23">
    <source>
        <dbReference type="PROSITE" id="PS50004"/>
    </source>
</evidence>
<dbReference type="InterPro" id="IPR001452">
    <property type="entry name" value="SH3_domain"/>
</dbReference>
<dbReference type="InterPro" id="IPR036860">
    <property type="entry name" value="SH2_dom_sf"/>
</dbReference>
<evidence type="ECO:0000256" key="18">
    <source>
        <dbReference type="RuleBase" id="RU361133"/>
    </source>
</evidence>
<evidence type="ECO:0000259" key="24">
    <source>
        <dbReference type="PROSITE" id="PS50008"/>
    </source>
</evidence>
<dbReference type="SUPFAM" id="SSF51695">
    <property type="entry name" value="PLC-like phosphodiesterases"/>
    <property type="match status" value="2"/>
</dbReference>
<feature type="domain" description="C2" evidence="23">
    <location>
        <begin position="930"/>
        <end position="1053"/>
    </location>
</feature>
<dbReference type="InterPro" id="IPR017946">
    <property type="entry name" value="PLC-like_Pdiesterase_TIM-brl"/>
</dbReference>
<dbReference type="Gene3D" id="1.10.238.10">
    <property type="entry name" value="EF-hand"/>
    <property type="match status" value="1"/>
</dbReference>
<dbReference type="InterPro" id="IPR032816">
    <property type="entry name" value="VTT_dom"/>
</dbReference>
<dbReference type="PROSITE" id="PS50002">
    <property type="entry name" value="SH3"/>
    <property type="match status" value="1"/>
</dbReference>
<dbReference type="SMART" id="SM00326">
    <property type="entry name" value="SH3"/>
    <property type="match status" value="1"/>
</dbReference>
<keyword evidence="19" id="KW-0472">Membrane</keyword>
<evidence type="ECO:0000256" key="6">
    <source>
        <dbReference type="ARBA" id="ARBA00022737"/>
    </source>
</evidence>
<feature type="transmembrane region" description="Helical" evidence="19">
    <location>
        <begin position="1294"/>
        <end position="1315"/>
    </location>
</feature>
<evidence type="ECO:0000256" key="2">
    <source>
        <dbReference type="ARBA" id="ARBA00001913"/>
    </source>
</evidence>
<dbReference type="Pfam" id="PF09335">
    <property type="entry name" value="VTT_dom"/>
    <property type="match status" value="1"/>
</dbReference>
<dbReference type="Pfam" id="PF00168">
    <property type="entry name" value="C2"/>
    <property type="match status" value="1"/>
</dbReference>
<keyword evidence="19" id="KW-1133">Transmembrane helix</keyword>
<feature type="domain" description="SH2" evidence="20">
    <location>
        <begin position="475"/>
        <end position="578"/>
    </location>
</feature>
<dbReference type="SMART" id="SM00233">
    <property type="entry name" value="PH"/>
    <property type="match status" value="2"/>
</dbReference>
<dbReference type="InterPro" id="IPR035892">
    <property type="entry name" value="C2_domain_sf"/>
</dbReference>
<dbReference type="PROSITE" id="PS50001">
    <property type="entry name" value="SH2"/>
    <property type="match status" value="2"/>
</dbReference>
<dbReference type="InterPro" id="IPR001192">
    <property type="entry name" value="PI-PLC_fam"/>
</dbReference>
<dbReference type="GO" id="GO:0046488">
    <property type="term" value="P:phosphatidylinositol metabolic process"/>
    <property type="evidence" value="ECO:0007669"/>
    <property type="project" value="TreeGrafter"/>
</dbReference>
<dbReference type="OrthoDB" id="6486264at2759"/>
<keyword evidence="15" id="KW-0456">Lyase</keyword>
<dbReference type="Gene3D" id="2.30.29.30">
    <property type="entry name" value="Pleckstrin-homology domain (PH domain)/Phosphotyrosine-binding domain (PTB)"/>
    <property type="match status" value="1"/>
</dbReference>
<dbReference type="FunFam" id="3.30.505.10:FF:000011">
    <property type="entry name" value="1-phosphatidylinositol 4,5-bisphosphate phosphodiesterase gamma"/>
    <property type="match status" value="1"/>
</dbReference>
<keyword evidence="26" id="KW-1185">Reference proteome</keyword>
<comment type="cofactor">
    <cofactor evidence="2">
        <name>Ca(2+)</name>
        <dbReference type="ChEBI" id="CHEBI:29108"/>
    </cofactor>
</comment>
<protein>
    <recommendedName>
        <fullName evidence="3 18">Phosphoinositide phospholipase C</fullName>
        <ecNumber evidence="3 18">3.1.4.11</ecNumber>
    </recommendedName>
</protein>
<evidence type="ECO:0000256" key="8">
    <source>
        <dbReference type="ARBA" id="ARBA00022837"/>
    </source>
</evidence>
<evidence type="ECO:0000313" key="26">
    <source>
        <dbReference type="Proteomes" id="UP000759131"/>
    </source>
</evidence>
<evidence type="ECO:0000256" key="14">
    <source>
        <dbReference type="ARBA" id="ARBA00023224"/>
    </source>
</evidence>
<dbReference type="InterPro" id="IPR000008">
    <property type="entry name" value="C2_dom"/>
</dbReference>
<keyword evidence="11 16" id="KW-0727">SH2 domain</keyword>
<dbReference type="PANTHER" id="PTHR10336">
    <property type="entry name" value="PHOSPHOINOSITIDE-SPECIFIC PHOSPHOLIPASE C FAMILY PROTEIN"/>
    <property type="match status" value="1"/>
</dbReference>
<feature type="transmembrane region" description="Helical" evidence="19">
    <location>
        <begin position="1176"/>
        <end position="1202"/>
    </location>
</feature>
<dbReference type="SMART" id="SM00149">
    <property type="entry name" value="PLCYc"/>
    <property type="match status" value="1"/>
</dbReference>
<keyword evidence="5" id="KW-0479">Metal-binding</keyword>
<dbReference type="SUPFAM" id="SSF50044">
    <property type="entry name" value="SH3-domain"/>
    <property type="match status" value="1"/>
</dbReference>
<evidence type="ECO:0000256" key="5">
    <source>
        <dbReference type="ARBA" id="ARBA00022723"/>
    </source>
</evidence>
<dbReference type="SUPFAM" id="SSF49562">
    <property type="entry name" value="C2 domain (Calcium/lipid-binding domain, CaLB)"/>
    <property type="match status" value="1"/>
</dbReference>
<dbReference type="InterPro" id="IPR057061">
    <property type="entry name" value="PLCG_EF-hand_2"/>
</dbReference>
<dbReference type="GO" id="GO:0048468">
    <property type="term" value="P:cell development"/>
    <property type="evidence" value="ECO:0007669"/>
    <property type="project" value="UniProtKB-ARBA"/>
</dbReference>
<evidence type="ECO:0000259" key="21">
    <source>
        <dbReference type="PROSITE" id="PS50002"/>
    </source>
</evidence>
<feature type="domain" description="PH" evidence="22">
    <location>
        <begin position="758"/>
        <end position="794"/>
    </location>
</feature>
<evidence type="ECO:0000256" key="11">
    <source>
        <dbReference type="ARBA" id="ARBA00022999"/>
    </source>
</evidence>
<dbReference type="CDD" id="cd00275">
    <property type="entry name" value="C2_PLC_like"/>
    <property type="match status" value="1"/>
</dbReference>
<evidence type="ECO:0000256" key="15">
    <source>
        <dbReference type="ARBA" id="ARBA00023239"/>
    </source>
</evidence>
<evidence type="ECO:0000256" key="7">
    <source>
        <dbReference type="ARBA" id="ARBA00022801"/>
    </source>
</evidence>
<evidence type="ECO:0000256" key="10">
    <source>
        <dbReference type="ARBA" id="ARBA00022963"/>
    </source>
</evidence>
<evidence type="ECO:0000256" key="12">
    <source>
        <dbReference type="ARBA" id="ARBA00023098"/>
    </source>
</evidence>
<evidence type="ECO:0000256" key="9">
    <source>
        <dbReference type="ARBA" id="ARBA00022842"/>
    </source>
</evidence>
<keyword evidence="9" id="KW-0460">Magnesium</keyword>
<dbReference type="GO" id="GO:0016829">
    <property type="term" value="F:lyase activity"/>
    <property type="evidence" value="ECO:0007669"/>
    <property type="project" value="UniProtKB-KW"/>
</dbReference>
<dbReference type="PROSITE" id="PS50003">
    <property type="entry name" value="PH_DOMAIN"/>
    <property type="match status" value="1"/>
</dbReference>
<keyword evidence="14" id="KW-0807">Transducer</keyword>
<accession>A0A7R9KE51</accession>
<evidence type="ECO:0000256" key="13">
    <source>
        <dbReference type="ARBA" id="ARBA00023157"/>
    </source>
</evidence>
<keyword evidence="12 18" id="KW-0443">Lipid metabolism</keyword>
<evidence type="ECO:0000256" key="1">
    <source>
        <dbReference type="ARBA" id="ARBA00000110"/>
    </source>
</evidence>
<keyword evidence="4 17" id="KW-0728">SH3 domain</keyword>
<dbReference type="PROSITE" id="PS50004">
    <property type="entry name" value="C2"/>
    <property type="match status" value="1"/>
</dbReference>
<dbReference type="SUPFAM" id="SSF55550">
    <property type="entry name" value="SH2 domain"/>
    <property type="match status" value="1"/>
</dbReference>
<evidence type="ECO:0000259" key="22">
    <source>
        <dbReference type="PROSITE" id="PS50003"/>
    </source>
</evidence>
<dbReference type="Pfam" id="PF00387">
    <property type="entry name" value="PI-PLC-Y"/>
    <property type="match status" value="1"/>
</dbReference>
<dbReference type="SMART" id="SM00148">
    <property type="entry name" value="PLCXc"/>
    <property type="match status" value="1"/>
</dbReference>
<dbReference type="SUPFAM" id="SSF47473">
    <property type="entry name" value="EF-hand"/>
    <property type="match status" value="1"/>
</dbReference>
<dbReference type="Pfam" id="PF00017">
    <property type="entry name" value="SH2"/>
    <property type="match status" value="2"/>
</dbReference>
<dbReference type="PRINTS" id="PR00401">
    <property type="entry name" value="SH2DOMAIN"/>
</dbReference>
<dbReference type="SMART" id="SM00252">
    <property type="entry name" value="SH2"/>
    <property type="match status" value="2"/>
</dbReference>
<dbReference type="EMBL" id="CAJPIZ010000543">
    <property type="protein sequence ID" value="CAG2101703.1"/>
    <property type="molecule type" value="Genomic_DNA"/>
</dbReference>
<keyword evidence="6" id="KW-0677">Repeat</keyword>
<dbReference type="PRINTS" id="PR00390">
    <property type="entry name" value="PHPHLIPASEC"/>
</dbReference>
<dbReference type="GO" id="GO:0048015">
    <property type="term" value="P:phosphatidylinositol-mediated signaling"/>
    <property type="evidence" value="ECO:0007669"/>
    <property type="project" value="TreeGrafter"/>
</dbReference>
<evidence type="ECO:0000256" key="17">
    <source>
        <dbReference type="PROSITE-ProRule" id="PRU00192"/>
    </source>
</evidence>
<dbReference type="SUPFAM" id="SSF50729">
    <property type="entry name" value="PH domain-like"/>
    <property type="match status" value="1"/>
</dbReference>
<evidence type="ECO:0000256" key="19">
    <source>
        <dbReference type="SAM" id="Phobius"/>
    </source>
</evidence>
<dbReference type="GO" id="GO:0004435">
    <property type="term" value="F:phosphatidylinositol-4,5-bisphosphate phospholipase C activity"/>
    <property type="evidence" value="ECO:0007669"/>
    <property type="project" value="UniProtKB-EC"/>
</dbReference>
<reference evidence="25" key="1">
    <citation type="submission" date="2020-11" db="EMBL/GenBank/DDBJ databases">
        <authorList>
            <person name="Tran Van P."/>
        </authorList>
    </citation>
    <scope>NUCLEOTIDE SEQUENCE</scope>
</reference>
<feature type="transmembrane region" description="Helical" evidence="19">
    <location>
        <begin position="1120"/>
        <end position="1142"/>
    </location>
</feature>
<sequence length="1360" mass="157283">MSLKESKMPPSVLINNILYKENGFPKESLNKIEYGMMFNKLEIKGKTERRLFQIQLDLFRLLWCSAKSQIEGIIHLKDIREVRIGTYLKPTENKADDPRKAYSDQVFAIYYGKKFRLKELICFADSSNDIELWSKGIRYLRQTLLRAPYHSHIDIMLRREFADLNRMGVQNKHKTGVIYLKDMKAFLAKIHCKLSNEQLKGHFHAVDKEFANQLDFDGFSTFFLNLMNLDSNKFLSEQIGSYSGDGKRVTLKEFLTFLRKEQKNETLDQNKASLLINSYVLDPLRHYEVDPYFTTNEFTDYLFSKQNSVWDLKYEIVYQDMSHPLPHYFIATSHNTYLSGDQFMSESSVECYARCLQMGCRLDCWDGPEGKPLIYHGHTLTSRIRFIDVITTIKRHAFTASEYPLILSIENHCSFKQQQYMATAFREVFGEKLYYVEPNAEEEDDDEEEENIYGTRDSAELYENNAYEMHFGETWFHGKVKRAEAELLLNRYLCDDNSSDGTFLVRNGESNSGVFSLSFIYKNQIHHSIIYHTNNTNNKTYNLNKYKTFQSLYELIAYYQMHPLRSQKFQELYLKTPVPQPNSHEDKEWFYKNMTRSQAEDLLRRLRNNGAFLVRPSERSHSEDDNLFSISFRKVKLKFPATKEIVDKLGGEPDLDSQCNYMNPKSNTIKVMASYDYQAKNAEELSFSAGDIIVNVVKQDHGWWRGDIGSKIGYYFPSNFVEEIDNEDMKPFSSNKLSWDLKHGSVELNANLILVPFVQNSSREWVFRLGTLDISAQNEEEMREWITKIQETIQLSKAKLRNSKELKQNVKIAPELNSLIVYCSAVPFNGCSTHFTEMSSFSESKFEKLINPNNFRNILKYNEKQLSRVYPKGPRMNSSNYDPIRMWNSGLQMAALNYQTPDKSMQLNEAVFLQNGKSGYVLKPQYMFDDNYNPYEKPLELQNYNPVILTVRVIGARNLKKSLKGIVSPSIEIEIIGVDYDCRKCLTRVVHDNGLNPVWSSETFVFNITCPELALIRFLVCHLDTFDDSSFVGHSTLPITCLRPGYRSVQLKNEFSEELDLSTLLIHLDIRRAKDSNIKTSVEMLKHLSENLSKMIADSEKCGNETEVKRFKNYISTRKAVVILMAIFLGSVLCLSLVYYNFPKLEPSERNHIRLPKNIEDAKRLGTVLSHYKDKYFVVVLSGFLVTYVFLQSFAIPGSIFLSILSGFLFPFPMALFCVCLCSAVGASLCYLLSYLVGRRIVLKYWPQKAAQWAAQVDKQKDNLMYYIIFLRITPLLPNWFINITSPLVDIPLTTFFIGTFFGVAPPSFIAVQAGTTLQKLSSSANILSWQSIVGLIIFAAVSVIPVLMKGKLKEKFKIL</sequence>
<evidence type="ECO:0000256" key="16">
    <source>
        <dbReference type="PROSITE-ProRule" id="PRU00191"/>
    </source>
</evidence>
<dbReference type="GO" id="GO:0032587">
    <property type="term" value="C:ruffle membrane"/>
    <property type="evidence" value="ECO:0007669"/>
    <property type="project" value="TreeGrafter"/>
</dbReference>
<feature type="domain" description="SH3" evidence="21">
    <location>
        <begin position="666"/>
        <end position="726"/>
    </location>
</feature>
<dbReference type="SMART" id="SM00239">
    <property type="entry name" value="C2"/>
    <property type="match status" value="1"/>
</dbReference>
<dbReference type="InterPro" id="IPR001849">
    <property type="entry name" value="PH_domain"/>
</dbReference>
<dbReference type="Gene3D" id="2.30.30.40">
    <property type="entry name" value="SH3 Domains"/>
    <property type="match status" value="1"/>
</dbReference>
<comment type="catalytic activity">
    <reaction evidence="1">
        <text>an N-(acyl)-sphingosylphosphoethanolamine = an N-(acyl)-sphingosyl-1,3-cyclic phosphate + ethanolamine</text>
        <dbReference type="Rhea" id="RHEA:60648"/>
        <dbReference type="ChEBI" id="CHEBI:57603"/>
        <dbReference type="ChEBI" id="CHEBI:143891"/>
        <dbReference type="ChEBI" id="CHEBI:143892"/>
    </reaction>
</comment>
<dbReference type="InterPro" id="IPR000980">
    <property type="entry name" value="SH2"/>
</dbReference>
<dbReference type="Gene3D" id="2.60.40.150">
    <property type="entry name" value="C2 domain"/>
    <property type="match status" value="1"/>
</dbReference>
<feature type="transmembrane region" description="Helical" evidence="19">
    <location>
        <begin position="1327"/>
        <end position="1349"/>
    </location>
</feature>
<dbReference type="Pfam" id="PF00018">
    <property type="entry name" value="SH3_1"/>
    <property type="match status" value="1"/>
</dbReference>
<keyword evidence="10 18" id="KW-0442">Lipid degradation</keyword>
<proteinExistence type="predicted"/>